<evidence type="ECO:0000256" key="1">
    <source>
        <dbReference type="SAM" id="Phobius"/>
    </source>
</evidence>
<comment type="caution">
    <text evidence="2">The sequence shown here is derived from an EMBL/GenBank/DDBJ whole genome shotgun (WGS) entry which is preliminary data.</text>
</comment>
<keyword evidence="1" id="KW-0472">Membrane</keyword>
<dbReference type="RefSeq" id="WP_204970976.1">
    <property type="nucleotide sequence ID" value="NZ_JAAZTS010000002.1"/>
</dbReference>
<proteinExistence type="predicted"/>
<protein>
    <submittedName>
        <fullName evidence="2">Glycosyl transferase</fullName>
    </submittedName>
</protein>
<dbReference type="Proteomes" id="UP000698924">
    <property type="component" value="Unassembled WGS sequence"/>
</dbReference>
<dbReference type="GO" id="GO:0016740">
    <property type="term" value="F:transferase activity"/>
    <property type="evidence" value="ECO:0007669"/>
    <property type="project" value="UniProtKB-KW"/>
</dbReference>
<feature type="transmembrane region" description="Helical" evidence="1">
    <location>
        <begin position="98"/>
        <end position="130"/>
    </location>
</feature>
<name>A0AA41D9G1_9BACT</name>
<keyword evidence="3" id="KW-1185">Reference proteome</keyword>
<reference evidence="2 3" key="1">
    <citation type="journal article" date="2021" name="Sci. Rep.">
        <title>The distribution of antibiotic resistance genes in chicken gut microbiota commensals.</title>
        <authorList>
            <person name="Juricova H."/>
            <person name="Matiasovicova J."/>
            <person name="Kubasova T."/>
            <person name="Cejkova D."/>
            <person name="Rychlik I."/>
        </authorList>
    </citation>
    <scope>NUCLEOTIDE SEQUENCE [LARGE SCALE GENOMIC DNA]</scope>
    <source>
        <strain evidence="2 3">An421</strain>
    </source>
</reference>
<evidence type="ECO:0000313" key="3">
    <source>
        <dbReference type="Proteomes" id="UP000698924"/>
    </source>
</evidence>
<evidence type="ECO:0000313" key="2">
    <source>
        <dbReference type="EMBL" id="MBM6856487.1"/>
    </source>
</evidence>
<feature type="transmembrane region" description="Helical" evidence="1">
    <location>
        <begin position="42"/>
        <end position="59"/>
    </location>
</feature>
<keyword evidence="1" id="KW-0812">Transmembrane</keyword>
<keyword evidence="2" id="KW-0808">Transferase</keyword>
<sequence length="169" mass="18642">MTTLIILSALCIAAYTAAVCIKFGGVPASISATFYKLEHKMWFGATMWLTAGLLMPAILEATPDCYQFTAFLACLGMLLIGIAPNFREGIDRPIHITGAILCILFSQVWVGLTCPWMLLVWAVYLANTVWAMKKHWKGNAVSAFLMTKPMFWVEITALLATYVALLISL</sequence>
<keyword evidence="1" id="KW-1133">Transmembrane helix</keyword>
<accession>A0AA41D9G1</accession>
<dbReference type="EMBL" id="JACJMO010000002">
    <property type="protein sequence ID" value="MBM6856487.1"/>
    <property type="molecule type" value="Genomic_DNA"/>
</dbReference>
<gene>
    <name evidence="2" type="ORF">H6D15_02525</name>
</gene>
<organism evidence="2 3">
    <name type="scientific">Caecibacteroides pullorum</name>
    <dbReference type="NCBI Taxonomy" id="2725562"/>
    <lineage>
        <taxon>Bacteria</taxon>
        <taxon>Pseudomonadati</taxon>
        <taxon>Bacteroidota</taxon>
        <taxon>Bacteroidia</taxon>
        <taxon>Bacteroidales</taxon>
        <taxon>Bacteroidaceae</taxon>
        <taxon>Caecibacteroides</taxon>
    </lineage>
</organism>
<feature type="transmembrane region" description="Helical" evidence="1">
    <location>
        <begin position="151"/>
        <end position="168"/>
    </location>
</feature>
<feature type="transmembrane region" description="Helical" evidence="1">
    <location>
        <begin position="66"/>
        <end position="86"/>
    </location>
</feature>
<dbReference type="AlphaFoldDB" id="A0AA41D9G1"/>